<dbReference type="EMBL" id="PGOL01001968">
    <property type="protein sequence ID" value="PKI52164.1"/>
    <property type="molecule type" value="Genomic_DNA"/>
</dbReference>
<dbReference type="AlphaFoldDB" id="A0A2I0J7F1"/>
<protein>
    <submittedName>
        <fullName evidence="2">Uncharacterized protein</fullName>
    </submittedName>
</protein>
<evidence type="ECO:0000313" key="2">
    <source>
        <dbReference type="EMBL" id="PKI52164.1"/>
    </source>
</evidence>
<feature type="compositionally biased region" description="Basic and acidic residues" evidence="1">
    <location>
        <begin position="7"/>
        <end position="36"/>
    </location>
</feature>
<feature type="region of interest" description="Disordered" evidence="1">
    <location>
        <begin position="1"/>
        <end position="36"/>
    </location>
</feature>
<reference evidence="2 3" key="1">
    <citation type="submission" date="2017-11" db="EMBL/GenBank/DDBJ databases">
        <title>De-novo sequencing of pomegranate (Punica granatum L.) genome.</title>
        <authorList>
            <person name="Akparov Z."/>
            <person name="Amiraslanov A."/>
            <person name="Hajiyeva S."/>
            <person name="Abbasov M."/>
            <person name="Kaur K."/>
            <person name="Hamwieh A."/>
            <person name="Solovyev V."/>
            <person name="Salamov A."/>
            <person name="Braich B."/>
            <person name="Kosarev P."/>
            <person name="Mahmoud A."/>
            <person name="Hajiyev E."/>
            <person name="Babayeva S."/>
            <person name="Izzatullayeva V."/>
            <person name="Mammadov A."/>
            <person name="Mammadov A."/>
            <person name="Sharifova S."/>
            <person name="Ojaghi J."/>
            <person name="Eynullazada K."/>
            <person name="Bayramov B."/>
            <person name="Abdulazimova A."/>
            <person name="Shahmuradov I."/>
        </authorList>
    </citation>
    <scope>NUCLEOTIDE SEQUENCE [LARGE SCALE GENOMIC DNA]</scope>
    <source>
        <strain evidence="3">cv. AG2017</strain>
        <tissue evidence="2">Leaf</tissue>
    </source>
</reference>
<keyword evidence="3" id="KW-1185">Reference proteome</keyword>
<sequence length="62" mass="7182">MGPLDPAEYKQGPDRPLDPAEYKQGHDRPLDRRNINEDELEARIAAREDFWIMGINAKDFAK</sequence>
<name>A0A2I0J7F1_PUNGR</name>
<comment type="caution">
    <text evidence="2">The sequence shown here is derived from an EMBL/GenBank/DDBJ whole genome shotgun (WGS) entry which is preliminary data.</text>
</comment>
<evidence type="ECO:0000313" key="3">
    <source>
        <dbReference type="Proteomes" id="UP000233551"/>
    </source>
</evidence>
<proteinExistence type="predicted"/>
<evidence type="ECO:0000256" key="1">
    <source>
        <dbReference type="SAM" id="MobiDB-lite"/>
    </source>
</evidence>
<accession>A0A2I0J7F1</accession>
<dbReference type="Proteomes" id="UP000233551">
    <property type="component" value="Unassembled WGS sequence"/>
</dbReference>
<organism evidence="2 3">
    <name type="scientific">Punica granatum</name>
    <name type="common">Pomegranate</name>
    <dbReference type="NCBI Taxonomy" id="22663"/>
    <lineage>
        <taxon>Eukaryota</taxon>
        <taxon>Viridiplantae</taxon>
        <taxon>Streptophyta</taxon>
        <taxon>Embryophyta</taxon>
        <taxon>Tracheophyta</taxon>
        <taxon>Spermatophyta</taxon>
        <taxon>Magnoliopsida</taxon>
        <taxon>eudicotyledons</taxon>
        <taxon>Gunneridae</taxon>
        <taxon>Pentapetalae</taxon>
        <taxon>rosids</taxon>
        <taxon>malvids</taxon>
        <taxon>Myrtales</taxon>
        <taxon>Lythraceae</taxon>
        <taxon>Punica</taxon>
    </lineage>
</organism>
<gene>
    <name evidence="2" type="ORF">CRG98_027434</name>
</gene>